<dbReference type="PRINTS" id="PR01727">
    <property type="entry name" value="DNABINDINGHU"/>
</dbReference>
<keyword evidence="2" id="KW-0238">DNA-binding</keyword>
<comment type="caution">
    <text evidence="4">The sequence shown here is derived from an EMBL/GenBank/DDBJ whole genome shotgun (WGS) entry which is preliminary data.</text>
</comment>
<organism evidence="4 5">
    <name type="scientific">Cetobacterium somerae ATCC BAA-474</name>
    <dbReference type="NCBI Taxonomy" id="1319815"/>
    <lineage>
        <taxon>Bacteria</taxon>
        <taxon>Fusobacteriati</taxon>
        <taxon>Fusobacteriota</taxon>
        <taxon>Fusobacteriia</taxon>
        <taxon>Fusobacteriales</taxon>
        <taxon>Fusobacteriaceae</taxon>
        <taxon>Cetobacterium</taxon>
    </lineage>
</organism>
<reference evidence="4 5" key="1">
    <citation type="submission" date="2013-08" db="EMBL/GenBank/DDBJ databases">
        <authorList>
            <person name="Weinstock G."/>
            <person name="Sodergren E."/>
            <person name="Wylie T."/>
            <person name="Fulton L."/>
            <person name="Fulton R."/>
            <person name="Fronick C."/>
            <person name="O'Laughlin M."/>
            <person name="Godfrey J."/>
            <person name="Miner T."/>
            <person name="Herter B."/>
            <person name="Appelbaum E."/>
            <person name="Cordes M."/>
            <person name="Lek S."/>
            <person name="Wollam A."/>
            <person name="Pepin K.H."/>
            <person name="Palsikar V.B."/>
            <person name="Mitreva M."/>
            <person name="Wilson R.K."/>
        </authorList>
    </citation>
    <scope>NUCLEOTIDE SEQUENCE [LARGE SCALE GENOMIC DNA]</scope>
    <source>
        <strain evidence="4 5">ATCC BAA-474</strain>
    </source>
</reference>
<dbReference type="EMBL" id="AXZF01000067">
    <property type="protein sequence ID" value="ERT68322.1"/>
    <property type="molecule type" value="Genomic_DNA"/>
</dbReference>
<dbReference type="InterPro" id="IPR010992">
    <property type="entry name" value="IHF-like_DNA-bd_dom_sf"/>
</dbReference>
<keyword evidence="5" id="KW-1185">Reference proteome</keyword>
<dbReference type="PANTHER" id="PTHR33175">
    <property type="entry name" value="DNA-BINDING PROTEIN HU"/>
    <property type="match status" value="1"/>
</dbReference>
<dbReference type="Proteomes" id="UP000017081">
    <property type="component" value="Unassembled WGS sequence"/>
</dbReference>
<keyword evidence="1" id="KW-0226">DNA condensation</keyword>
<evidence type="ECO:0000256" key="1">
    <source>
        <dbReference type="ARBA" id="ARBA00023067"/>
    </source>
</evidence>
<evidence type="ECO:0000313" key="5">
    <source>
        <dbReference type="Proteomes" id="UP000017081"/>
    </source>
</evidence>
<dbReference type="Pfam" id="PF00216">
    <property type="entry name" value="Bac_DNA_binding"/>
    <property type="match status" value="1"/>
</dbReference>
<dbReference type="GO" id="GO:0005829">
    <property type="term" value="C:cytosol"/>
    <property type="evidence" value="ECO:0007669"/>
    <property type="project" value="TreeGrafter"/>
</dbReference>
<gene>
    <name evidence="4" type="ORF">HMPREF0202_01711</name>
</gene>
<evidence type="ECO:0008006" key="6">
    <source>
        <dbReference type="Google" id="ProtNLM"/>
    </source>
</evidence>
<evidence type="ECO:0000313" key="4">
    <source>
        <dbReference type="EMBL" id="ERT68322.1"/>
    </source>
</evidence>
<dbReference type="InterPro" id="IPR000119">
    <property type="entry name" value="Hist_DNA-bd"/>
</dbReference>
<dbReference type="SMART" id="SM00411">
    <property type="entry name" value="BHL"/>
    <property type="match status" value="1"/>
</dbReference>
<dbReference type="GO" id="GO:0030527">
    <property type="term" value="F:structural constituent of chromatin"/>
    <property type="evidence" value="ECO:0007669"/>
    <property type="project" value="InterPro"/>
</dbReference>
<name>U7V9D8_9FUSO</name>
<evidence type="ECO:0000256" key="2">
    <source>
        <dbReference type="ARBA" id="ARBA00023125"/>
    </source>
</evidence>
<dbReference type="STRING" id="1319815.HMPREF0202_01711"/>
<dbReference type="CDD" id="cd13831">
    <property type="entry name" value="HU"/>
    <property type="match status" value="1"/>
</dbReference>
<accession>U7V9D8</accession>
<dbReference type="GO" id="GO:0003677">
    <property type="term" value="F:DNA binding"/>
    <property type="evidence" value="ECO:0007669"/>
    <property type="project" value="UniProtKB-KW"/>
</dbReference>
<sequence>MTKQEFIALYQEKMEITGKKEAERLVNGFFSTIEEVLVKGDDLSVLGFGKFETTTQSARTCRNPQTGEEIKVPEKKVVKFRVGKSLAEKVAK</sequence>
<comment type="similarity">
    <text evidence="3">Belongs to the bacterial histone-like protein family.</text>
</comment>
<protein>
    <recommendedName>
        <fullName evidence="6">DNA-binding protein HU</fullName>
    </recommendedName>
</protein>
<dbReference type="eggNOG" id="COG0776">
    <property type="taxonomic scope" value="Bacteria"/>
</dbReference>
<dbReference type="RefSeq" id="WP_023051247.1">
    <property type="nucleotide sequence ID" value="NZ_CP173062.2"/>
</dbReference>
<proteinExistence type="inferred from homology"/>
<dbReference type="HOGENOM" id="CLU_105066_3_2_0"/>
<dbReference type="Gene3D" id="4.10.520.10">
    <property type="entry name" value="IHF-like DNA-binding proteins"/>
    <property type="match status" value="1"/>
</dbReference>
<dbReference type="GO" id="GO:0030261">
    <property type="term" value="P:chromosome condensation"/>
    <property type="evidence" value="ECO:0007669"/>
    <property type="project" value="UniProtKB-KW"/>
</dbReference>
<dbReference type="SUPFAM" id="SSF47729">
    <property type="entry name" value="IHF-like DNA-binding proteins"/>
    <property type="match status" value="1"/>
</dbReference>
<dbReference type="PANTHER" id="PTHR33175:SF3">
    <property type="entry name" value="DNA-BINDING PROTEIN HU-BETA"/>
    <property type="match status" value="1"/>
</dbReference>
<evidence type="ECO:0000256" key="3">
    <source>
        <dbReference type="RuleBase" id="RU003939"/>
    </source>
</evidence>
<dbReference type="AlphaFoldDB" id="U7V9D8"/>